<accession>A0A180G1K5</accession>
<dbReference type="Proteomes" id="UP000005240">
    <property type="component" value="Unassembled WGS sequence"/>
</dbReference>
<dbReference type="AlphaFoldDB" id="A0A180G1K5"/>
<sequence>MSNLIAAATATVKQIAGINKDQTESQGQDGEAEPGPTQVVSANQRSQQEEVELDEQDQSKTQAPPTKKTKKVTIQKASTRKIWTRSTSRAPEGDEGEVGDSEEGREKGGTNGLEEIWEVVERGGKAGTKTIELKNDNPVGAMEAVLVAFKRGWRRMKKGRQARQKSSIKSEPASAGRPQMDQNVRPQLPPRPAPTLRKTTKPADPPTLTNLIQRRTVTRHQPPSW</sequence>
<reference evidence="2" key="1">
    <citation type="submission" date="2009-11" db="EMBL/GenBank/DDBJ databases">
        <authorList>
            <consortium name="The Broad Institute Genome Sequencing Platform"/>
            <person name="Ward D."/>
            <person name="Feldgarden M."/>
            <person name="Earl A."/>
            <person name="Young S.K."/>
            <person name="Zeng Q."/>
            <person name="Koehrsen M."/>
            <person name="Alvarado L."/>
            <person name="Berlin A."/>
            <person name="Bochicchio J."/>
            <person name="Borenstein D."/>
            <person name="Chapman S.B."/>
            <person name="Chen Z."/>
            <person name="Engels R."/>
            <person name="Freedman E."/>
            <person name="Gellesch M."/>
            <person name="Goldberg J."/>
            <person name="Griggs A."/>
            <person name="Gujja S."/>
            <person name="Heilman E."/>
            <person name="Heiman D."/>
            <person name="Hepburn T."/>
            <person name="Howarth C."/>
            <person name="Jen D."/>
            <person name="Larson L."/>
            <person name="Lewis B."/>
            <person name="Mehta T."/>
            <person name="Park D."/>
            <person name="Pearson M."/>
            <person name="Roberts A."/>
            <person name="Saif S."/>
            <person name="Shea T."/>
            <person name="Shenoy N."/>
            <person name="Sisk P."/>
            <person name="Stolte C."/>
            <person name="Sykes S."/>
            <person name="Thomson T."/>
            <person name="Walk T."/>
            <person name="White J."/>
            <person name="Yandava C."/>
            <person name="Izard J."/>
            <person name="Baranova O.V."/>
            <person name="Blanton J.M."/>
            <person name="Tanner A.C."/>
            <person name="Dewhirst F.E."/>
            <person name="Haas B."/>
            <person name="Nusbaum C."/>
            <person name="Birren B."/>
        </authorList>
    </citation>
    <scope>NUCLEOTIDE SEQUENCE [LARGE SCALE GENOMIC DNA]</scope>
    <source>
        <strain evidence="2">1-1 BBBD Race 1</strain>
    </source>
</reference>
<reference evidence="3" key="4">
    <citation type="submission" date="2025-05" db="UniProtKB">
        <authorList>
            <consortium name="EnsemblFungi"/>
        </authorList>
    </citation>
    <scope>IDENTIFICATION</scope>
    <source>
        <strain evidence="3">isolate 1-1 / race 1 (BBBD)</strain>
    </source>
</reference>
<feature type="compositionally biased region" description="Basic residues" evidence="1">
    <location>
        <begin position="154"/>
        <end position="163"/>
    </location>
</feature>
<proteinExistence type="predicted"/>
<evidence type="ECO:0000313" key="2">
    <source>
        <dbReference type="EMBL" id="OAV86480.1"/>
    </source>
</evidence>
<reference evidence="3 4" key="3">
    <citation type="journal article" date="2017" name="G3 (Bethesda)">
        <title>Comparative analysis highlights variable genome content of wheat rusts and divergence of the mating loci.</title>
        <authorList>
            <person name="Cuomo C.A."/>
            <person name="Bakkeren G."/>
            <person name="Khalil H.B."/>
            <person name="Panwar V."/>
            <person name="Joly D."/>
            <person name="Linning R."/>
            <person name="Sakthikumar S."/>
            <person name="Song X."/>
            <person name="Adiconis X."/>
            <person name="Fan L."/>
            <person name="Goldberg J.M."/>
            <person name="Levin J.Z."/>
            <person name="Young S."/>
            <person name="Zeng Q."/>
            <person name="Anikster Y."/>
            <person name="Bruce M."/>
            <person name="Wang M."/>
            <person name="Yin C."/>
            <person name="McCallum B."/>
            <person name="Szabo L.J."/>
            <person name="Hulbert S."/>
            <person name="Chen X."/>
            <person name="Fellers J.P."/>
        </authorList>
    </citation>
    <scope>NUCLEOTIDE SEQUENCE</scope>
    <source>
        <strain evidence="3">isolate 1-1 / race 1 (BBBD)</strain>
        <strain evidence="4">Isolate 1-1 / race 1 (BBBD)</strain>
    </source>
</reference>
<dbReference type="VEuPathDB" id="FungiDB:PTTG_29880"/>
<dbReference type="EnsemblFungi" id="PTTG_29880-t43_1">
    <property type="protein sequence ID" value="PTTG_29880-t43_1-p1"/>
    <property type="gene ID" value="PTTG_29880"/>
</dbReference>
<feature type="compositionally biased region" description="Polar residues" evidence="1">
    <location>
        <begin position="207"/>
        <end position="225"/>
    </location>
</feature>
<feature type="region of interest" description="Disordered" evidence="1">
    <location>
        <begin position="14"/>
        <end position="114"/>
    </location>
</feature>
<dbReference type="EMBL" id="ADAS02001093">
    <property type="protein sequence ID" value="OAV86480.1"/>
    <property type="molecule type" value="Genomic_DNA"/>
</dbReference>
<organism evidence="2">
    <name type="scientific">Puccinia triticina (isolate 1-1 / race 1 (BBBD))</name>
    <name type="common">Brown leaf rust fungus</name>
    <dbReference type="NCBI Taxonomy" id="630390"/>
    <lineage>
        <taxon>Eukaryota</taxon>
        <taxon>Fungi</taxon>
        <taxon>Dikarya</taxon>
        <taxon>Basidiomycota</taxon>
        <taxon>Pucciniomycotina</taxon>
        <taxon>Pucciniomycetes</taxon>
        <taxon>Pucciniales</taxon>
        <taxon>Pucciniaceae</taxon>
        <taxon>Puccinia</taxon>
    </lineage>
</organism>
<feature type="compositionally biased region" description="Basic residues" evidence="1">
    <location>
        <begin position="67"/>
        <end position="83"/>
    </location>
</feature>
<evidence type="ECO:0000313" key="3">
    <source>
        <dbReference type="EnsemblFungi" id="PTTG_29880-t43_1-p1"/>
    </source>
</evidence>
<feature type="region of interest" description="Disordered" evidence="1">
    <location>
        <begin position="154"/>
        <end position="225"/>
    </location>
</feature>
<evidence type="ECO:0000256" key="1">
    <source>
        <dbReference type="SAM" id="MobiDB-lite"/>
    </source>
</evidence>
<name>A0A180G1K5_PUCT1</name>
<keyword evidence="4" id="KW-1185">Reference proteome</keyword>
<evidence type="ECO:0000313" key="4">
    <source>
        <dbReference type="Proteomes" id="UP000005240"/>
    </source>
</evidence>
<reference evidence="2" key="2">
    <citation type="submission" date="2016-05" db="EMBL/GenBank/DDBJ databases">
        <title>Comparative analysis highlights variable genome content of wheat rusts and divergence of the mating loci.</title>
        <authorList>
            <person name="Cuomo C.A."/>
            <person name="Bakkeren G."/>
            <person name="Szabo L."/>
            <person name="Khalil H."/>
            <person name="Joly D."/>
            <person name="Goldberg J."/>
            <person name="Young S."/>
            <person name="Zeng Q."/>
            <person name="Fellers J."/>
        </authorList>
    </citation>
    <scope>NUCLEOTIDE SEQUENCE [LARGE SCALE GENOMIC DNA]</scope>
    <source>
        <strain evidence="2">1-1 BBBD Race 1</strain>
    </source>
</reference>
<gene>
    <name evidence="2" type="ORF">PTTG_29880</name>
</gene>
<protein>
    <submittedName>
        <fullName evidence="2 3">Uncharacterized protein</fullName>
    </submittedName>
</protein>